<dbReference type="Pfam" id="PF17194">
    <property type="entry name" value="AbiEi_3_N"/>
    <property type="match status" value="1"/>
</dbReference>
<dbReference type="AlphaFoldDB" id="A0AAP2E128"/>
<dbReference type="InterPro" id="IPR033455">
    <property type="entry name" value="AbiEi_3_N"/>
</dbReference>
<comment type="caution">
    <text evidence="2">The sequence shown here is derived from an EMBL/GenBank/DDBJ whole genome shotgun (WGS) entry which is preliminary data.</text>
</comment>
<feature type="domain" description="Transcriptional regulator AbiEi antitoxin N-terminal" evidence="1">
    <location>
        <begin position="5"/>
        <end position="78"/>
    </location>
</feature>
<evidence type="ECO:0000259" key="1">
    <source>
        <dbReference type="Pfam" id="PF17194"/>
    </source>
</evidence>
<name>A0AAP2E128_9BACT</name>
<sequence>MITIPSWLMEQGFNRVDIDNLVKSGVLTSLRHGVYVRGQFLPHWHAIVYSLQAIMDEKPVVGGLTALEIRGFAQQVQLLVRVLPLIDTERCFALKGGTAINLSTDLCHVYR</sequence>
<organism evidence="2 3">
    <name type="scientific">Dawidia cretensis</name>
    <dbReference type="NCBI Taxonomy" id="2782350"/>
    <lineage>
        <taxon>Bacteria</taxon>
        <taxon>Pseudomonadati</taxon>
        <taxon>Bacteroidota</taxon>
        <taxon>Cytophagia</taxon>
        <taxon>Cytophagales</taxon>
        <taxon>Chryseotaleaceae</taxon>
        <taxon>Dawidia</taxon>
    </lineage>
</organism>
<accession>A0AAP2E128</accession>
<dbReference type="Proteomes" id="UP001319080">
    <property type="component" value="Unassembled WGS sequence"/>
</dbReference>
<keyword evidence="3" id="KW-1185">Reference proteome</keyword>
<proteinExistence type="predicted"/>
<evidence type="ECO:0000313" key="3">
    <source>
        <dbReference type="Proteomes" id="UP001319080"/>
    </source>
</evidence>
<evidence type="ECO:0000313" key="2">
    <source>
        <dbReference type="EMBL" id="MBT1711143.1"/>
    </source>
</evidence>
<dbReference type="EMBL" id="JAHESE010000029">
    <property type="protein sequence ID" value="MBT1711143.1"/>
    <property type="molecule type" value="Genomic_DNA"/>
</dbReference>
<gene>
    <name evidence="2" type="ORF">KK062_23065</name>
</gene>
<protein>
    <submittedName>
        <fullName evidence="2">AbiEi antitoxin N-terminal domain-containing protein</fullName>
    </submittedName>
</protein>
<reference evidence="2 3" key="1">
    <citation type="submission" date="2021-05" db="EMBL/GenBank/DDBJ databases">
        <title>A Polyphasic approach of four new species of the genus Ohtaekwangia: Ohtaekwangia histidinii sp. nov., Ohtaekwangia cretensis sp. nov., Ohtaekwangia indiensis sp. nov., Ohtaekwangia reichenbachii sp. nov. from diverse environment.</title>
        <authorList>
            <person name="Octaviana S."/>
        </authorList>
    </citation>
    <scope>NUCLEOTIDE SEQUENCE [LARGE SCALE GENOMIC DNA]</scope>
    <source>
        <strain evidence="2 3">PWU5</strain>
    </source>
</reference>